<dbReference type="Proteomes" id="UP000005713">
    <property type="component" value="Unassembled WGS sequence"/>
</dbReference>
<protein>
    <recommendedName>
        <fullName evidence="1">DUF4178 domain-containing protein</fullName>
    </recommendedName>
</protein>
<sequence>MDFNCPNCGHPIPDKVKTAVMLTCPSCDTTLYVQSDKLLNAGTSGEMHDGPQLFSIGDIVKLGRKAWEVLGHARFSYGRGWWDEYWCEDPKGNGVWISVDEGDIVVQVPVDENDERPALRTNSRIGMPFEWRREHFRVVETGSGECEAIRGVFGERLVVGDTFSYANAQGDEGTLLSAETDGTGTAWFTGEWHDPFEVSGTLKVVS</sequence>
<proteinExistence type="predicted"/>
<reference evidence="2 3" key="1">
    <citation type="submission" date="2006-06" db="EMBL/GenBank/DDBJ databases">
        <authorList>
            <person name="Moran M.A."/>
            <person name="Ferriera S."/>
            <person name="Johnson J."/>
            <person name="Kravitz S."/>
            <person name="Beeson K."/>
            <person name="Sutton G."/>
            <person name="Rogers Y.-H."/>
            <person name="Friedman R."/>
            <person name="Frazier M."/>
            <person name="Venter J.C."/>
        </authorList>
    </citation>
    <scope>NUCLEOTIDE SEQUENCE [LARGE SCALE GENOMIC DNA]</scope>
    <source>
        <strain evidence="2 3">E-37</strain>
    </source>
</reference>
<gene>
    <name evidence="2" type="ORF">SSE37_24364</name>
</gene>
<dbReference type="RefSeq" id="WP_005857128.1">
    <property type="nucleotide sequence ID" value="NZ_AAYA01000003.1"/>
</dbReference>
<dbReference type="InterPro" id="IPR025235">
    <property type="entry name" value="DUF4178"/>
</dbReference>
<feature type="domain" description="DUF4178" evidence="1">
    <location>
        <begin position="56"/>
        <end position="195"/>
    </location>
</feature>
<evidence type="ECO:0000313" key="3">
    <source>
        <dbReference type="Proteomes" id="UP000005713"/>
    </source>
</evidence>
<dbReference type="AlphaFoldDB" id="A3K0W8"/>
<dbReference type="Pfam" id="PF13785">
    <property type="entry name" value="DUF4178"/>
    <property type="match status" value="1"/>
</dbReference>
<keyword evidence="3" id="KW-1185">Reference proteome</keyword>
<organism evidence="2 3">
    <name type="scientific">Sagittula stellata (strain ATCC 700073 / DSM 11524 / E-37)</name>
    <dbReference type="NCBI Taxonomy" id="388399"/>
    <lineage>
        <taxon>Bacteria</taxon>
        <taxon>Pseudomonadati</taxon>
        <taxon>Pseudomonadota</taxon>
        <taxon>Alphaproteobacteria</taxon>
        <taxon>Rhodobacterales</taxon>
        <taxon>Roseobacteraceae</taxon>
        <taxon>Sagittula</taxon>
    </lineage>
</organism>
<evidence type="ECO:0000259" key="1">
    <source>
        <dbReference type="Pfam" id="PF13785"/>
    </source>
</evidence>
<dbReference type="eggNOG" id="COG0675">
    <property type="taxonomic scope" value="Bacteria"/>
</dbReference>
<accession>A3K0W8</accession>
<dbReference type="EMBL" id="AAYA01000003">
    <property type="protein sequence ID" value="EBA09433.1"/>
    <property type="molecule type" value="Genomic_DNA"/>
</dbReference>
<evidence type="ECO:0000313" key="2">
    <source>
        <dbReference type="EMBL" id="EBA09433.1"/>
    </source>
</evidence>
<comment type="caution">
    <text evidence="2">The sequence shown here is derived from an EMBL/GenBank/DDBJ whole genome shotgun (WGS) entry which is preliminary data.</text>
</comment>
<name>A3K0W8_SAGS3</name>